<proteinExistence type="predicted"/>
<keyword evidence="2" id="KW-1185">Reference proteome</keyword>
<comment type="caution">
    <text evidence="1">The sequence shown here is derived from an EMBL/GenBank/DDBJ whole genome shotgun (WGS) entry which is preliminary data.</text>
</comment>
<accession>A0ABR8ESF1</accession>
<dbReference type="Proteomes" id="UP000604661">
    <property type="component" value="Unassembled WGS sequence"/>
</dbReference>
<protein>
    <submittedName>
        <fullName evidence="1">Uncharacterized protein</fullName>
    </submittedName>
</protein>
<evidence type="ECO:0000313" key="1">
    <source>
        <dbReference type="EMBL" id="MBD2560870.1"/>
    </source>
</evidence>
<gene>
    <name evidence="1" type="ORF">H6G95_09615</name>
</gene>
<reference evidence="1 2" key="1">
    <citation type="journal article" date="2020" name="ISME J.">
        <title>Comparative genomics reveals insights into cyanobacterial evolution and habitat adaptation.</title>
        <authorList>
            <person name="Chen M.Y."/>
            <person name="Teng W.K."/>
            <person name="Zhao L."/>
            <person name="Hu C.X."/>
            <person name="Zhou Y.K."/>
            <person name="Han B.P."/>
            <person name="Song L.R."/>
            <person name="Shu W.S."/>
        </authorList>
    </citation>
    <scope>NUCLEOTIDE SEQUENCE [LARGE SCALE GENOMIC DNA]</scope>
    <source>
        <strain evidence="1 2">FACHB-391</strain>
    </source>
</reference>
<evidence type="ECO:0000313" key="2">
    <source>
        <dbReference type="Proteomes" id="UP000604661"/>
    </source>
</evidence>
<name>A0ABR8ESF1_NOSLI</name>
<organism evidence="1 2">
    <name type="scientific">Nostoc linckia FACHB-391</name>
    <dbReference type="NCBI Taxonomy" id="2692906"/>
    <lineage>
        <taxon>Bacteria</taxon>
        <taxon>Bacillati</taxon>
        <taxon>Cyanobacteriota</taxon>
        <taxon>Cyanophyceae</taxon>
        <taxon>Nostocales</taxon>
        <taxon>Nostocaceae</taxon>
        <taxon>Nostoc</taxon>
    </lineage>
</organism>
<sequence length="72" mass="7849">MSRITISDLHTSNSESFFISVSNVDYISIYAGADDALSQILNYGVKNLQFALLAFTIYGVTELAKSFNSTSS</sequence>
<dbReference type="EMBL" id="JACJTE010000007">
    <property type="protein sequence ID" value="MBD2560870.1"/>
    <property type="molecule type" value="Genomic_DNA"/>
</dbReference>